<evidence type="ECO:0000256" key="4">
    <source>
        <dbReference type="ARBA" id="ARBA00022801"/>
    </source>
</evidence>
<evidence type="ECO:0000313" key="12">
    <source>
        <dbReference type="Proteomes" id="UP000018895"/>
    </source>
</evidence>
<dbReference type="RefSeq" id="WP_035339716.1">
    <property type="nucleotide sequence ID" value="NZ_BAUU01000001.1"/>
</dbReference>
<dbReference type="InterPro" id="IPR050646">
    <property type="entry name" value="Cas1"/>
</dbReference>
<dbReference type="EC" id="3.1.-.-" evidence="10"/>
<name>W4Q9N1_9BACI</name>
<keyword evidence="1 10" id="KW-0540">Nuclease</keyword>
<reference evidence="11" key="1">
    <citation type="journal article" date="2014" name="Genome Announc.">
        <title>Draft Genome Sequences of Three Alkaliphilic Bacillus Strains, Bacillus wakoensis JCM 9140T, Bacillus akibai JCM 9157T, and Bacillus hemicellulosilyticus JCM 9152T.</title>
        <authorList>
            <person name="Yuki M."/>
            <person name="Oshima K."/>
            <person name="Suda W."/>
            <person name="Oshida Y."/>
            <person name="Kitamura K."/>
            <person name="Iida T."/>
            <person name="Hattori M."/>
            <person name="Ohkuma M."/>
        </authorList>
    </citation>
    <scope>NUCLEOTIDE SEQUENCE [LARGE SCALE GENOMIC DNA]</scope>
    <source>
        <strain evidence="11">JCM 9152</strain>
    </source>
</reference>
<protein>
    <recommendedName>
        <fullName evidence="10">CRISPR-associated endonuclease Cas1</fullName>
        <ecNumber evidence="10">3.1.-.-</ecNumber>
    </recommendedName>
</protein>
<evidence type="ECO:0000256" key="7">
    <source>
        <dbReference type="ARBA" id="ARBA00023125"/>
    </source>
</evidence>
<dbReference type="HAMAP" id="MF_01470">
    <property type="entry name" value="Cas1"/>
    <property type="match status" value="1"/>
</dbReference>
<dbReference type="AlphaFoldDB" id="W4Q9N1"/>
<evidence type="ECO:0000256" key="1">
    <source>
        <dbReference type="ARBA" id="ARBA00022722"/>
    </source>
</evidence>
<accession>W4Q9N1</accession>
<dbReference type="GO" id="GO:0043571">
    <property type="term" value="P:maintenance of CRISPR repeat elements"/>
    <property type="evidence" value="ECO:0007669"/>
    <property type="project" value="UniProtKB-UniRule"/>
</dbReference>
<feature type="binding site" evidence="10">
    <location>
        <position position="166"/>
    </location>
    <ligand>
        <name>Mn(2+)</name>
        <dbReference type="ChEBI" id="CHEBI:29035"/>
    </ligand>
</feature>
<comment type="cofactor">
    <cofactor evidence="10">
        <name>Mg(2+)</name>
        <dbReference type="ChEBI" id="CHEBI:18420"/>
    </cofactor>
    <cofactor evidence="10">
        <name>Mn(2+)</name>
        <dbReference type="ChEBI" id="CHEBI:29035"/>
    </cofactor>
</comment>
<dbReference type="GO" id="GO:0046872">
    <property type="term" value="F:metal ion binding"/>
    <property type="evidence" value="ECO:0007669"/>
    <property type="project" value="UniProtKB-UniRule"/>
</dbReference>
<keyword evidence="3 10" id="KW-0255">Endonuclease</keyword>
<dbReference type="NCBIfam" id="TIGR03640">
    <property type="entry name" value="cas1_DVULG"/>
    <property type="match status" value="1"/>
</dbReference>
<evidence type="ECO:0000256" key="6">
    <source>
        <dbReference type="ARBA" id="ARBA00023118"/>
    </source>
</evidence>
<keyword evidence="6 10" id="KW-0051">Antiviral defense</keyword>
<dbReference type="Gene3D" id="3.100.10.20">
    <property type="entry name" value="CRISPR-associated endonuclease Cas1, N-terminal domain"/>
    <property type="match status" value="1"/>
</dbReference>
<evidence type="ECO:0000256" key="10">
    <source>
        <dbReference type="HAMAP-Rule" id="MF_01470"/>
    </source>
</evidence>
<organism evidence="11 12">
    <name type="scientific">Halalkalibacter hemicellulosilyticusJCM 9152</name>
    <dbReference type="NCBI Taxonomy" id="1236971"/>
    <lineage>
        <taxon>Bacteria</taxon>
        <taxon>Bacillati</taxon>
        <taxon>Bacillota</taxon>
        <taxon>Bacilli</taxon>
        <taxon>Bacillales</taxon>
        <taxon>Bacillaceae</taxon>
        <taxon>Halalkalibacter</taxon>
    </lineage>
</organism>
<dbReference type="GO" id="GO:0016787">
    <property type="term" value="F:hydrolase activity"/>
    <property type="evidence" value="ECO:0007669"/>
    <property type="project" value="UniProtKB-KW"/>
</dbReference>
<dbReference type="STRING" id="1236971.JCM9152_96"/>
<evidence type="ECO:0000313" key="11">
    <source>
        <dbReference type="EMBL" id="GAE28766.1"/>
    </source>
</evidence>
<feature type="binding site" evidence="10">
    <location>
        <position position="234"/>
    </location>
    <ligand>
        <name>Mn(2+)</name>
        <dbReference type="ChEBI" id="CHEBI:29035"/>
    </ligand>
</feature>
<dbReference type="Gene3D" id="1.20.120.920">
    <property type="entry name" value="CRISPR-associated endonuclease Cas1, C-terminal domain"/>
    <property type="match status" value="1"/>
</dbReference>
<dbReference type="NCBIfam" id="TIGR00287">
    <property type="entry name" value="cas1"/>
    <property type="match status" value="1"/>
</dbReference>
<dbReference type="InterPro" id="IPR042211">
    <property type="entry name" value="CRISPR-assoc_Cas1_N"/>
</dbReference>
<keyword evidence="2 10" id="KW-0479">Metal-binding</keyword>
<dbReference type="Pfam" id="PF01867">
    <property type="entry name" value="Cas_Cas1"/>
    <property type="match status" value="1"/>
</dbReference>
<proteinExistence type="inferred from homology"/>
<comment type="function">
    <text evidence="10">CRISPR (clustered regularly interspaced short palindromic repeat), is an adaptive immune system that provides protection against mobile genetic elements (viruses, transposable elements and conjugative plasmids). CRISPR clusters contain spacers, sequences complementary to antecedent mobile elements, and target invading nucleic acids. CRISPR clusters are transcribed and processed into CRISPR RNA (crRNA). Acts as a dsDNA endonuclease. Involved in the integration of spacer DNA into the CRISPR cassette.</text>
</comment>
<feature type="binding site" evidence="10">
    <location>
        <position position="249"/>
    </location>
    <ligand>
        <name>Mn(2+)</name>
        <dbReference type="ChEBI" id="CHEBI:29035"/>
    </ligand>
</feature>
<dbReference type="PANTHER" id="PTHR34353:SF2">
    <property type="entry name" value="CRISPR-ASSOCIATED ENDONUCLEASE CAS1 1"/>
    <property type="match status" value="1"/>
</dbReference>
<dbReference type="InterPro" id="IPR019856">
    <property type="entry name" value="CRISPR-assoc_Cas1_DVULG"/>
</dbReference>
<dbReference type="Proteomes" id="UP000018895">
    <property type="component" value="Unassembled WGS sequence"/>
</dbReference>
<keyword evidence="12" id="KW-1185">Reference proteome</keyword>
<keyword evidence="5 10" id="KW-0460">Magnesium</keyword>
<evidence type="ECO:0000256" key="3">
    <source>
        <dbReference type="ARBA" id="ARBA00022759"/>
    </source>
</evidence>
<sequence>MKKLLNTLFVTQPDIYLSLDGDNVVLLKEQEKLGRVPLHNLEGIVSFGYTGASPALMGYCAEKNISLCFLTKSGRFLARVVGQSRGNVVLRKTQYRMSENDQDSTKIARNFILGKVYNSKWIIERMTREHPLRVDVEQFKTTSELLSKIMKEVRKCDHLEMLRGWEGQAALYYNKVFNQMILQQKEDFIFKGRSRRPPKDKVNAMMSFAYTLLANDTAAALEAVGLDAYVGFMHQDRPGRASLALDLMEELRGVYADRFVLSLINRQEIQANSFYAKENEAVLMTDDARKAFLKAWQTRKQDKITHPYLGEKISWGLVPYVQSLLLARYLRGDLDEYPPFLWK</sequence>
<dbReference type="EMBL" id="BAUU01000001">
    <property type="protein sequence ID" value="GAE28766.1"/>
    <property type="molecule type" value="Genomic_DNA"/>
</dbReference>
<evidence type="ECO:0000256" key="2">
    <source>
        <dbReference type="ARBA" id="ARBA00022723"/>
    </source>
</evidence>
<dbReference type="GO" id="GO:0003677">
    <property type="term" value="F:DNA binding"/>
    <property type="evidence" value="ECO:0007669"/>
    <property type="project" value="UniProtKB-KW"/>
</dbReference>
<evidence type="ECO:0000256" key="8">
    <source>
        <dbReference type="ARBA" id="ARBA00023211"/>
    </source>
</evidence>
<keyword evidence="7 10" id="KW-0238">DNA-binding</keyword>
<evidence type="ECO:0000256" key="9">
    <source>
        <dbReference type="ARBA" id="ARBA00038592"/>
    </source>
</evidence>
<dbReference type="GO" id="GO:0051607">
    <property type="term" value="P:defense response to virus"/>
    <property type="evidence" value="ECO:0007669"/>
    <property type="project" value="UniProtKB-UniRule"/>
</dbReference>
<dbReference type="CDD" id="cd09721">
    <property type="entry name" value="Cas1_I-C"/>
    <property type="match status" value="1"/>
</dbReference>
<dbReference type="GO" id="GO:0004520">
    <property type="term" value="F:DNA endonuclease activity"/>
    <property type="evidence" value="ECO:0007669"/>
    <property type="project" value="InterPro"/>
</dbReference>
<evidence type="ECO:0000256" key="5">
    <source>
        <dbReference type="ARBA" id="ARBA00022842"/>
    </source>
</evidence>
<keyword evidence="8 10" id="KW-0464">Manganese</keyword>
<dbReference type="InterPro" id="IPR002729">
    <property type="entry name" value="CRISPR-assoc_Cas1"/>
</dbReference>
<dbReference type="OrthoDB" id="9803119at2"/>
<comment type="subunit">
    <text evidence="9 10">Homodimer, forms a heterotetramer with a Cas2 homodimer.</text>
</comment>
<comment type="similarity">
    <text evidence="10">Belongs to the CRISPR-associated endonuclease Cas1 family.</text>
</comment>
<comment type="caution">
    <text evidence="11">The sequence shown here is derived from an EMBL/GenBank/DDBJ whole genome shotgun (WGS) entry which is preliminary data.</text>
</comment>
<dbReference type="InterPro" id="IPR042206">
    <property type="entry name" value="CRISPR-assoc_Cas1_C"/>
</dbReference>
<gene>
    <name evidence="10" type="primary">cas1</name>
    <name evidence="11" type="ORF">JCM9152_96</name>
</gene>
<dbReference type="PANTHER" id="PTHR34353">
    <property type="entry name" value="CRISPR-ASSOCIATED ENDONUCLEASE CAS1 1"/>
    <property type="match status" value="1"/>
</dbReference>
<keyword evidence="4 10" id="KW-0378">Hydrolase</keyword>